<protein>
    <submittedName>
        <fullName evidence="2">Type II toxin-antitoxin system HicB family antitoxin</fullName>
    </submittedName>
</protein>
<dbReference type="Proteomes" id="UP001057561">
    <property type="component" value="Chromosome"/>
</dbReference>
<dbReference type="EMBL" id="CP099464">
    <property type="protein sequence ID" value="UUO17788.1"/>
    <property type="molecule type" value="Genomic_DNA"/>
</dbReference>
<reference evidence="2" key="1">
    <citation type="submission" date="2022-06" db="EMBL/GenBank/DDBJ databases">
        <title>Nostosin G and Spiroidesin B from the Cyanobacterium Dolichospermum sp. NIES-1697.</title>
        <authorList>
            <person name="Phan C.-S."/>
            <person name="Mehjabin J.J."/>
            <person name="Anas A.R.J."/>
            <person name="Hayasaka M."/>
            <person name="Onoki R."/>
            <person name="Wang J."/>
            <person name="Umezawa T."/>
            <person name="Washio K."/>
            <person name="Morikawa M."/>
            <person name="Okino T."/>
        </authorList>
    </citation>
    <scope>NUCLEOTIDE SEQUENCE</scope>
    <source>
        <strain evidence="2">NIES-1697</strain>
    </source>
</reference>
<dbReference type="InterPro" id="IPR031807">
    <property type="entry name" value="HicB-like"/>
</dbReference>
<dbReference type="PANTHER" id="PTHR34504:SF2">
    <property type="entry name" value="UPF0150 PROTEIN SSL0259"/>
    <property type="match status" value="1"/>
</dbReference>
<accession>A0ABY5M4B7</accession>
<sequence length="89" mass="9750">MIALTPKTINYIVIVEKADHNFSAYVPDLLGCVTTGESIAEIEKNMKEAIIGHLKVMREYGDPIPESSSIYELDSPASIILQVSIPIGF</sequence>
<dbReference type="SUPFAM" id="SSF143100">
    <property type="entry name" value="TTHA1013/TTHA0281-like"/>
    <property type="match status" value="1"/>
</dbReference>
<feature type="domain" description="HicB-like antitoxin of toxin-antitoxin system" evidence="1">
    <location>
        <begin position="11"/>
        <end position="73"/>
    </location>
</feature>
<dbReference type="Pfam" id="PF15919">
    <property type="entry name" value="HicB_lk_antitox"/>
    <property type="match status" value="1"/>
</dbReference>
<gene>
    <name evidence="2" type="ORF">NG743_12805</name>
</gene>
<name>A0ABY5M4B7_9CYAN</name>
<evidence type="ECO:0000313" key="2">
    <source>
        <dbReference type="EMBL" id="UUO17788.1"/>
    </source>
</evidence>
<evidence type="ECO:0000259" key="1">
    <source>
        <dbReference type="Pfam" id="PF15919"/>
    </source>
</evidence>
<dbReference type="InterPro" id="IPR035069">
    <property type="entry name" value="TTHA1013/TTHA0281-like"/>
</dbReference>
<evidence type="ECO:0000313" key="3">
    <source>
        <dbReference type="Proteomes" id="UP001057561"/>
    </source>
</evidence>
<keyword evidence="3" id="KW-1185">Reference proteome</keyword>
<dbReference type="Gene3D" id="3.30.160.250">
    <property type="match status" value="1"/>
</dbReference>
<proteinExistence type="predicted"/>
<dbReference type="PANTHER" id="PTHR34504">
    <property type="entry name" value="ANTITOXIN HICB"/>
    <property type="match status" value="1"/>
</dbReference>
<dbReference type="InterPro" id="IPR051404">
    <property type="entry name" value="TA_system_antitoxin"/>
</dbReference>
<organism evidence="2 3">
    <name type="scientific">Dolichospermum heterosporum TAC447</name>
    <dbReference type="NCBI Taxonomy" id="747523"/>
    <lineage>
        <taxon>Bacteria</taxon>
        <taxon>Bacillati</taxon>
        <taxon>Cyanobacteriota</taxon>
        <taxon>Cyanophyceae</taxon>
        <taxon>Nostocales</taxon>
        <taxon>Aphanizomenonaceae</taxon>
        <taxon>Dolichospermum</taxon>
        <taxon>Dolichospermum heterosporum</taxon>
    </lineage>
</organism>
<dbReference type="RefSeq" id="WP_228043726.1">
    <property type="nucleotide sequence ID" value="NZ_CP099464.1"/>
</dbReference>